<sequence length="220" mass="25282">MKSMIEIGENVLLEYIEENELKKAKSKAVSIENNELLIAYPVDVGTGRTVILHNDMEVTVEFVGKDEVPYRFTSRIKGKVKDKLQMICLEVPPREKMKRIQRRQYVRTDAVLDVQIQPANEEELRTLSYNISAGGIAVVLADGLSFQSGESLRLIICLPEEEHTRQIETEAVVRRIFDDPKSGKRKMTIEYSEIAAGDQQALLQYCIRRQLNKRRKARME</sequence>
<feature type="domain" description="Type III secretion system flagellar brake protein YcgR PilZN" evidence="2">
    <location>
        <begin position="6"/>
        <end position="92"/>
    </location>
</feature>
<dbReference type="EMBL" id="JSXS01000015">
    <property type="protein sequence ID" value="KIL33253.1"/>
    <property type="molecule type" value="Genomic_DNA"/>
</dbReference>
<accession>A0ABD3ZZU5</accession>
<name>A0ABD3ZZU5_BACIU</name>
<reference evidence="3 4" key="1">
    <citation type="submission" date="2014-11" db="EMBL/GenBank/DDBJ databases">
        <title>Draft Genome Sequences of Nine Bacillus subtilis Strains that Form Spores with High Heat-Resistance.</title>
        <authorList>
            <person name="Krawcyk A.O."/>
            <person name="Berendsen E.M."/>
            <person name="de Jong A."/>
            <person name="Holsappel S."/>
            <person name="Eijlander R.T."/>
            <person name="Wells-Bennik M."/>
            <person name="Kuipers O.P."/>
        </authorList>
    </citation>
    <scope>NUCLEOTIDE SEQUENCE [LARGE SCALE GENOMIC DNA]</scope>
    <source>
        <strain evidence="3 4">B4067</strain>
    </source>
</reference>
<gene>
    <name evidence="3" type="ORF">B4067_2509</name>
</gene>
<evidence type="ECO:0000259" key="1">
    <source>
        <dbReference type="Pfam" id="PF07238"/>
    </source>
</evidence>
<comment type="caution">
    <text evidence="3">The sequence shown here is derived from an EMBL/GenBank/DDBJ whole genome shotgun (WGS) entry which is preliminary data.</text>
</comment>
<proteinExistence type="predicted"/>
<dbReference type="SUPFAM" id="SSF141371">
    <property type="entry name" value="PilZ domain-like"/>
    <property type="match status" value="1"/>
</dbReference>
<dbReference type="Pfam" id="PF07238">
    <property type="entry name" value="PilZ"/>
    <property type="match status" value="1"/>
</dbReference>
<dbReference type="Gene3D" id="2.40.10.220">
    <property type="entry name" value="predicted glycosyltransferase like domains"/>
    <property type="match status" value="1"/>
</dbReference>
<evidence type="ECO:0008006" key="5">
    <source>
        <dbReference type="Google" id="ProtNLM"/>
    </source>
</evidence>
<evidence type="ECO:0000259" key="2">
    <source>
        <dbReference type="Pfam" id="PF12945"/>
    </source>
</evidence>
<evidence type="ECO:0000313" key="3">
    <source>
        <dbReference type="EMBL" id="KIL33253.1"/>
    </source>
</evidence>
<dbReference type="AlphaFoldDB" id="A0ABD3ZZU5"/>
<dbReference type="InterPro" id="IPR009926">
    <property type="entry name" value="T3SS_YcgR_PilZN"/>
</dbReference>
<dbReference type="Proteomes" id="UP000031970">
    <property type="component" value="Unassembled WGS sequence"/>
</dbReference>
<feature type="domain" description="PilZ" evidence="1">
    <location>
        <begin position="101"/>
        <end position="207"/>
    </location>
</feature>
<organism evidence="3 4">
    <name type="scientific">Bacillus subtilis subsp. subtilis</name>
    <dbReference type="NCBI Taxonomy" id="135461"/>
    <lineage>
        <taxon>Bacteria</taxon>
        <taxon>Bacillati</taxon>
        <taxon>Bacillota</taxon>
        <taxon>Bacilli</taxon>
        <taxon>Bacillales</taxon>
        <taxon>Bacillaceae</taxon>
        <taxon>Bacillus</taxon>
    </lineage>
</organism>
<protein>
    <recommendedName>
        <fullName evidence="5">Cyclic di-GMP receptor DgrA</fullName>
    </recommendedName>
</protein>
<evidence type="ECO:0000313" key="4">
    <source>
        <dbReference type="Proteomes" id="UP000031970"/>
    </source>
</evidence>
<dbReference type="InterPro" id="IPR009875">
    <property type="entry name" value="PilZ_domain"/>
</dbReference>
<dbReference type="Pfam" id="PF12945">
    <property type="entry name" value="PilZNR"/>
    <property type="match status" value="1"/>
</dbReference>